<gene>
    <name evidence="3" type="ORF">CYMTET_38458</name>
</gene>
<dbReference type="InterPro" id="IPR015422">
    <property type="entry name" value="PyrdxlP-dep_Trfase_small"/>
</dbReference>
<keyword evidence="4" id="KW-1185">Reference proteome</keyword>
<dbReference type="Gene3D" id="3.90.1150.10">
    <property type="entry name" value="Aspartate Aminotransferase, domain 1"/>
    <property type="match status" value="1"/>
</dbReference>
<evidence type="ECO:0000313" key="3">
    <source>
        <dbReference type="EMBL" id="KAK3252235.1"/>
    </source>
</evidence>
<comment type="caution">
    <text evidence="3">The sequence shown here is derived from an EMBL/GenBank/DDBJ whole genome shotgun (WGS) entry which is preliminary data.</text>
</comment>
<dbReference type="InterPro" id="IPR000192">
    <property type="entry name" value="Aminotrans_V_dom"/>
</dbReference>
<dbReference type="EMBL" id="LGRX02025547">
    <property type="protein sequence ID" value="KAK3252235.1"/>
    <property type="molecule type" value="Genomic_DNA"/>
</dbReference>
<dbReference type="PANTHER" id="PTHR14237:SF80">
    <property type="entry name" value="MOLYBDENUM COFACTOR SULFURASE"/>
    <property type="match status" value="1"/>
</dbReference>
<feature type="compositionally biased region" description="Basic and acidic residues" evidence="1">
    <location>
        <begin position="259"/>
        <end position="278"/>
    </location>
</feature>
<evidence type="ECO:0000313" key="4">
    <source>
        <dbReference type="Proteomes" id="UP001190700"/>
    </source>
</evidence>
<evidence type="ECO:0000256" key="1">
    <source>
        <dbReference type="SAM" id="MobiDB-lite"/>
    </source>
</evidence>
<evidence type="ECO:0000259" key="2">
    <source>
        <dbReference type="Pfam" id="PF00266"/>
    </source>
</evidence>
<dbReference type="Proteomes" id="UP001190700">
    <property type="component" value="Unassembled WGS sequence"/>
</dbReference>
<protein>
    <recommendedName>
        <fullName evidence="2">Aminotransferase class V domain-containing protein</fullName>
    </recommendedName>
</protein>
<dbReference type="Gene3D" id="3.40.640.10">
    <property type="entry name" value="Type I PLP-dependent aspartate aminotransferase-like (Major domain)"/>
    <property type="match status" value="2"/>
</dbReference>
<dbReference type="SUPFAM" id="SSF53383">
    <property type="entry name" value="PLP-dependent transferases"/>
    <property type="match status" value="2"/>
</dbReference>
<reference evidence="3 4" key="1">
    <citation type="journal article" date="2015" name="Genome Biol. Evol.">
        <title>Comparative Genomics of a Bacterivorous Green Alga Reveals Evolutionary Causalities and Consequences of Phago-Mixotrophic Mode of Nutrition.</title>
        <authorList>
            <person name="Burns J.A."/>
            <person name="Paasch A."/>
            <person name="Narechania A."/>
            <person name="Kim E."/>
        </authorList>
    </citation>
    <scope>NUCLEOTIDE SEQUENCE [LARGE SCALE GENOMIC DNA]</scope>
    <source>
        <strain evidence="3 4">PLY_AMNH</strain>
    </source>
</reference>
<organism evidence="3 4">
    <name type="scientific">Cymbomonas tetramitiformis</name>
    <dbReference type="NCBI Taxonomy" id="36881"/>
    <lineage>
        <taxon>Eukaryota</taxon>
        <taxon>Viridiplantae</taxon>
        <taxon>Chlorophyta</taxon>
        <taxon>Pyramimonadophyceae</taxon>
        <taxon>Pyramimonadales</taxon>
        <taxon>Pyramimonadaceae</taxon>
        <taxon>Cymbomonas</taxon>
    </lineage>
</organism>
<dbReference type="PANTHER" id="PTHR14237">
    <property type="entry name" value="MOLYBDOPTERIN COFACTOR SULFURASE MOSC"/>
    <property type="match status" value="1"/>
</dbReference>
<dbReference type="InterPro" id="IPR015421">
    <property type="entry name" value="PyrdxlP-dep_Trfase_major"/>
</dbReference>
<dbReference type="Pfam" id="PF00266">
    <property type="entry name" value="Aminotran_5"/>
    <property type="match status" value="2"/>
</dbReference>
<proteinExistence type="predicted"/>
<feature type="domain" description="Aminotransferase class V" evidence="2">
    <location>
        <begin position="10"/>
        <end position="98"/>
    </location>
</feature>
<sequence length="633" mass="70981">MHAIFEDLNTHLFGNPHSANPSSKLTEQLIENAREQLLTFFGTDSSSYQVIFTRGATDALKLIGEAFPWKKGSEFVYLRENHNSVLGIREYALRLGSNYHSIAEQNVYDWIDASTSQQCSTGRYRNRPPSRISHHQYDCNNLACSSFKTDDTIITGLTKSYHRDHASVEFLQDSTDYANSDAYDRCCCATEDKTDAKRLDDDDDNFEDVYHLFAFPAEDNFAGVKYDMGWIKGIQQKTTKYAHTSDNDVPPLDTTDCEPPERRTGTKKHASDASISDHRTRHQRTAATRPRHHWKVLLDAAAFVPTQQLNLSNTPADFVTLSFYKMFGYPTGLGALILRSDVAEILAKPFWGGGAVSLSTSYCNFRVLKSRPPDRFEDGTVPFLDIIALKYGFAALDAVGGMQRIQLHVAALTEYLFEEITALRHSNNRSIVTVYGKHHHAEMRDVQGGIINFNVLDDKGYPIGYKRVQIDAARAGIHVRSGIMCNPGAAYWNLGLTEDEIKEVARQKTSCGDDVEWILVHRGGNDSLGNSRRCEPPANEGAGFQATQIRPATMNTSCIRPRQDCVVTSDAESLNATCQLLESLTGLRFANSDESTLHLERIPFGSVRVSLGYLSRYEDVRAIITFLRYAYRA</sequence>
<feature type="region of interest" description="Disordered" evidence="1">
    <location>
        <begin position="241"/>
        <end position="286"/>
    </location>
</feature>
<accession>A0AAE0F6K1</accession>
<feature type="domain" description="Aminotransferase class V" evidence="2">
    <location>
        <begin position="292"/>
        <end position="493"/>
    </location>
</feature>
<dbReference type="InterPro" id="IPR015424">
    <property type="entry name" value="PyrdxlP-dep_Trfase"/>
</dbReference>
<name>A0AAE0F6K1_9CHLO</name>
<dbReference type="AlphaFoldDB" id="A0AAE0F6K1"/>